<protein>
    <recommendedName>
        <fullName evidence="4">Spore coat protein</fullName>
    </recommendedName>
</protein>
<dbReference type="Pfam" id="PF07875">
    <property type="entry name" value="Coat_F"/>
    <property type="match status" value="1"/>
</dbReference>
<evidence type="ECO:0000256" key="1">
    <source>
        <dbReference type="SAM" id="MobiDB-lite"/>
    </source>
</evidence>
<evidence type="ECO:0000313" key="2">
    <source>
        <dbReference type="EMBL" id="GAA0327013.1"/>
    </source>
</evidence>
<gene>
    <name evidence="2" type="ORF">GCM10008967_16930</name>
</gene>
<dbReference type="InterPro" id="IPR012851">
    <property type="entry name" value="Spore_coat_CotF-like"/>
</dbReference>
<proteinExistence type="predicted"/>
<organism evidence="2 3">
    <name type="scientific">Bacillus carboniphilus</name>
    <dbReference type="NCBI Taxonomy" id="86663"/>
    <lineage>
        <taxon>Bacteria</taxon>
        <taxon>Bacillati</taxon>
        <taxon>Bacillota</taxon>
        <taxon>Bacilli</taxon>
        <taxon>Bacillales</taxon>
        <taxon>Bacillaceae</taxon>
        <taxon>Bacillus</taxon>
    </lineage>
</organism>
<feature type="region of interest" description="Disordered" evidence="1">
    <location>
        <begin position="1"/>
        <end position="21"/>
    </location>
</feature>
<evidence type="ECO:0008006" key="4">
    <source>
        <dbReference type="Google" id="ProtNLM"/>
    </source>
</evidence>
<keyword evidence="3" id="KW-1185">Reference proteome</keyword>
<dbReference type="Proteomes" id="UP001500782">
    <property type="component" value="Unassembled WGS sequence"/>
</dbReference>
<name>A0ABP3FV62_9BACI</name>
<sequence>MNQKIQNPETQVPKTPQMNDRDLINDLLSAEKYMTNAYSSALNEASHDQLYQDILQIFTDTQNAQRRLYNAMFQKGWYGLEAADQQQLQQSYDQFSGYKNQLPNGNTLPN</sequence>
<comment type="caution">
    <text evidence="2">The sequence shown here is derived from an EMBL/GenBank/DDBJ whole genome shotgun (WGS) entry which is preliminary data.</text>
</comment>
<reference evidence="3" key="1">
    <citation type="journal article" date="2019" name="Int. J. Syst. Evol. Microbiol.">
        <title>The Global Catalogue of Microorganisms (GCM) 10K type strain sequencing project: providing services to taxonomists for standard genome sequencing and annotation.</title>
        <authorList>
            <consortium name="The Broad Institute Genomics Platform"/>
            <consortium name="The Broad Institute Genome Sequencing Center for Infectious Disease"/>
            <person name="Wu L."/>
            <person name="Ma J."/>
        </authorList>
    </citation>
    <scope>NUCLEOTIDE SEQUENCE [LARGE SCALE GENOMIC DNA]</scope>
    <source>
        <strain evidence="3">JCM 9731</strain>
    </source>
</reference>
<evidence type="ECO:0000313" key="3">
    <source>
        <dbReference type="Proteomes" id="UP001500782"/>
    </source>
</evidence>
<accession>A0ABP3FV62</accession>
<feature type="compositionally biased region" description="Polar residues" evidence="1">
    <location>
        <begin position="1"/>
        <end position="18"/>
    </location>
</feature>
<dbReference type="EMBL" id="BAAADJ010000017">
    <property type="protein sequence ID" value="GAA0327013.1"/>
    <property type="molecule type" value="Genomic_DNA"/>
</dbReference>
<dbReference type="RefSeq" id="WP_343798145.1">
    <property type="nucleotide sequence ID" value="NZ_BAAADJ010000017.1"/>
</dbReference>